<name>A0A3P8G1R0_9TREM</name>
<sequence>MLTVQRCESSKMFPSDNQHVSDAAFPQGGMGLEKVNPKNAHLALIHGLPSPAIRSQQVRS</sequence>
<dbReference type="EMBL" id="UZAI01017700">
    <property type="protein sequence ID" value="VDP28443.1"/>
    <property type="molecule type" value="Genomic_DNA"/>
</dbReference>
<proteinExistence type="predicted"/>
<accession>A0A3P8G1R0</accession>
<reference evidence="2 3" key="1">
    <citation type="submission" date="2018-11" db="EMBL/GenBank/DDBJ databases">
        <authorList>
            <consortium name="Pathogen Informatics"/>
        </authorList>
    </citation>
    <scope>NUCLEOTIDE SEQUENCE [LARGE SCALE GENOMIC DNA]</scope>
    <source>
        <strain evidence="2 3">Zambia</strain>
    </source>
</reference>
<organism evidence="2 3">
    <name type="scientific">Schistosoma margrebowiei</name>
    <dbReference type="NCBI Taxonomy" id="48269"/>
    <lineage>
        <taxon>Eukaryota</taxon>
        <taxon>Metazoa</taxon>
        <taxon>Spiralia</taxon>
        <taxon>Lophotrochozoa</taxon>
        <taxon>Platyhelminthes</taxon>
        <taxon>Trematoda</taxon>
        <taxon>Digenea</taxon>
        <taxon>Strigeidida</taxon>
        <taxon>Schistosomatoidea</taxon>
        <taxon>Schistosomatidae</taxon>
        <taxon>Schistosoma</taxon>
    </lineage>
</organism>
<feature type="region of interest" description="Disordered" evidence="1">
    <location>
        <begin position="1"/>
        <end position="22"/>
    </location>
</feature>
<dbReference type="Proteomes" id="UP000277204">
    <property type="component" value="Unassembled WGS sequence"/>
</dbReference>
<gene>
    <name evidence="2" type="ORF">SMRZ_LOCUS18596</name>
</gene>
<dbReference type="AlphaFoldDB" id="A0A3P8G1R0"/>
<keyword evidence="3" id="KW-1185">Reference proteome</keyword>
<evidence type="ECO:0000256" key="1">
    <source>
        <dbReference type="SAM" id="MobiDB-lite"/>
    </source>
</evidence>
<protein>
    <submittedName>
        <fullName evidence="2">Uncharacterized protein</fullName>
    </submittedName>
</protein>
<evidence type="ECO:0000313" key="3">
    <source>
        <dbReference type="Proteomes" id="UP000277204"/>
    </source>
</evidence>
<evidence type="ECO:0000313" key="2">
    <source>
        <dbReference type="EMBL" id="VDP28443.1"/>
    </source>
</evidence>